<sequence length="74" mass="8483">MEEEWTTGSLTHWMQQWKLLLDRLRASFLDWKVLGAFLITGELTDEISAKVGLNHTLRASVSELSCRPRTSPSH</sequence>
<dbReference type="EMBL" id="BGZK01000510">
    <property type="protein sequence ID" value="GBP47810.1"/>
    <property type="molecule type" value="Genomic_DNA"/>
</dbReference>
<proteinExistence type="predicted"/>
<reference evidence="1 2" key="1">
    <citation type="journal article" date="2019" name="Commun. Biol.">
        <title>The bagworm genome reveals a unique fibroin gene that provides high tensile strength.</title>
        <authorList>
            <person name="Kono N."/>
            <person name="Nakamura H."/>
            <person name="Ohtoshi R."/>
            <person name="Tomita M."/>
            <person name="Numata K."/>
            <person name="Arakawa K."/>
        </authorList>
    </citation>
    <scope>NUCLEOTIDE SEQUENCE [LARGE SCALE GENOMIC DNA]</scope>
</reference>
<gene>
    <name evidence="1" type="ORF">EVAR_79659_1</name>
</gene>
<organism evidence="1 2">
    <name type="scientific">Eumeta variegata</name>
    <name type="common">Bagworm moth</name>
    <name type="synonym">Eumeta japonica</name>
    <dbReference type="NCBI Taxonomy" id="151549"/>
    <lineage>
        <taxon>Eukaryota</taxon>
        <taxon>Metazoa</taxon>
        <taxon>Ecdysozoa</taxon>
        <taxon>Arthropoda</taxon>
        <taxon>Hexapoda</taxon>
        <taxon>Insecta</taxon>
        <taxon>Pterygota</taxon>
        <taxon>Neoptera</taxon>
        <taxon>Endopterygota</taxon>
        <taxon>Lepidoptera</taxon>
        <taxon>Glossata</taxon>
        <taxon>Ditrysia</taxon>
        <taxon>Tineoidea</taxon>
        <taxon>Psychidae</taxon>
        <taxon>Oiketicinae</taxon>
        <taxon>Eumeta</taxon>
    </lineage>
</organism>
<keyword evidence="2" id="KW-1185">Reference proteome</keyword>
<evidence type="ECO:0000313" key="2">
    <source>
        <dbReference type="Proteomes" id="UP000299102"/>
    </source>
</evidence>
<dbReference type="AlphaFoldDB" id="A0A4C1WAB6"/>
<name>A0A4C1WAB6_EUMVA</name>
<dbReference type="Proteomes" id="UP000299102">
    <property type="component" value="Unassembled WGS sequence"/>
</dbReference>
<protein>
    <submittedName>
        <fullName evidence="1">Uncharacterized protein</fullName>
    </submittedName>
</protein>
<accession>A0A4C1WAB6</accession>
<evidence type="ECO:0000313" key="1">
    <source>
        <dbReference type="EMBL" id="GBP47810.1"/>
    </source>
</evidence>
<comment type="caution">
    <text evidence="1">The sequence shown here is derived from an EMBL/GenBank/DDBJ whole genome shotgun (WGS) entry which is preliminary data.</text>
</comment>